<accession>A0A0S6WAZ6</accession>
<dbReference type="PRINTS" id="PR01023">
    <property type="entry name" value="NAFLGMOTY"/>
</dbReference>
<keyword evidence="2 4" id="KW-0472">Membrane</keyword>
<dbReference type="EMBL" id="DF820463">
    <property type="protein sequence ID" value="GAK55062.1"/>
    <property type="molecule type" value="Genomic_DNA"/>
</dbReference>
<dbReference type="InterPro" id="IPR036737">
    <property type="entry name" value="OmpA-like_sf"/>
</dbReference>
<keyword evidence="6" id="KW-0732">Signal</keyword>
<dbReference type="Gene3D" id="3.30.1330.60">
    <property type="entry name" value="OmpA-like domain"/>
    <property type="match status" value="1"/>
</dbReference>
<comment type="subcellular location">
    <subcellularLocation>
        <location evidence="1">Cell outer membrane</location>
    </subcellularLocation>
</comment>
<evidence type="ECO:0000256" key="5">
    <source>
        <dbReference type="SAM" id="MobiDB-lite"/>
    </source>
</evidence>
<evidence type="ECO:0000259" key="7">
    <source>
        <dbReference type="PROSITE" id="PS51123"/>
    </source>
</evidence>
<dbReference type="InterPro" id="IPR006664">
    <property type="entry name" value="OMP_bac"/>
</dbReference>
<evidence type="ECO:0000313" key="9">
    <source>
        <dbReference type="Proteomes" id="UP000030661"/>
    </source>
</evidence>
<dbReference type="GO" id="GO:0009279">
    <property type="term" value="C:cell outer membrane"/>
    <property type="evidence" value="ECO:0007669"/>
    <property type="project" value="UniProtKB-SubCell"/>
</dbReference>
<feature type="signal peptide" evidence="6">
    <location>
        <begin position="1"/>
        <end position="28"/>
    </location>
</feature>
<dbReference type="AlphaFoldDB" id="A0A0S6WAZ6"/>
<keyword evidence="9" id="KW-1185">Reference proteome</keyword>
<protein>
    <recommendedName>
        <fullName evidence="7">OmpA-like domain-containing protein</fullName>
    </recommendedName>
</protein>
<feature type="region of interest" description="Disordered" evidence="5">
    <location>
        <begin position="168"/>
        <end position="195"/>
    </location>
</feature>
<dbReference type="PANTHER" id="PTHR30329">
    <property type="entry name" value="STATOR ELEMENT OF FLAGELLAR MOTOR COMPLEX"/>
    <property type="match status" value="1"/>
</dbReference>
<gene>
    <name evidence="8" type="ORF">U27_01893</name>
</gene>
<reference evidence="8" key="1">
    <citation type="journal article" date="2015" name="PeerJ">
        <title>First genomic representation of candidate bacterial phylum KSB3 points to enhanced environmental sensing as a trigger of wastewater bulking.</title>
        <authorList>
            <person name="Sekiguchi Y."/>
            <person name="Ohashi A."/>
            <person name="Parks D.H."/>
            <person name="Yamauchi T."/>
            <person name="Tyson G.W."/>
            <person name="Hugenholtz P."/>
        </authorList>
    </citation>
    <scope>NUCLEOTIDE SEQUENCE [LARGE SCALE GENOMIC DNA]</scope>
</reference>
<evidence type="ECO:0000256" key="4">
    <source>
        <dbReference type="PROSITE-ProRule" id="PRU00473"/>
    </source>
</evidence>
<dbReference type="PANTHER" id="PTHR30329:SF21">
    <property type="entry name" value="LIPOPROTEIN YIAD-RELATED"/>
    <property type="match status" value="1"/>
</dbReference>
<sequence>MKNFRVYQCGIFILVGLLLLGSAGQSFAQVRPRESAPETRKIVPQPRDNITVDLWFDKQCGASYRQGEKIMINFRTNVDAYLTLYDIDTRGEVSVLFPNRHYPNNFVRGGATYTIPTPNYSYDLIVEGPEGIEYVDAVASTDPYYQWEYNRGEPQWLRDWGLKGRSVNREPSKNYKRSAEYQNRPQEFGSEGEQSLARNFSLSGQLREDIKAKIVTRPRVVESPRQEDYGTATCYFYVVGYPGQPQPYPTQPPYPPQPYPSREEYLRQQQQDFQRIPGFDARLSGERLLVMIPNTILFDFDSYALRYEARLDLDRVTDILLRYPETTIVVAGHTDSIGDENYNQRLSEYRAQSVANYLVSRGVQSYRISAVGYGESMPMASNATESGRQRNRRVELEIRVNPKYGM</sequence>
<dbReference type="SUPFAM" id="SSF103088">
    <property type="entry name" value="OmpA-like"/>
    <property type="match status" value="1"/>
</dbReference>
<name>A0A0S6WAZ6_VECG1</name>
<evidence type="ECO:0000256" key="6">
    <source>
        <dbReference type="SAM" id="SignalP"/>
    </source>
</evidence>
<feature type="chain" id="PRO_5006631676" description="OmpA-like domain-containing protein" evidence="6">
    <location>
        <begin position="29"/>
        <end position="406"/>
    </location>
</feature>
<keyword evidence="3" id="KW-0998">Cell outer membrane</keyword>
<dbReference type="Pfam" id="PF14326">
    <property type="entry name" value="DUF4384"/>
    <property type="match status" value="1"/>
</dbReference>
<dbReference type="InterPro" id="IPR050330">
    <property type="entry name" value="Bact_OuterMem_StrucFunc"/>
</dbReference>
<dbReference type="HOGENOM" id="CLU_629558_0_0_0"/>
<dbReference type="InterPro" id="IPR006665">
    <property type="entry name" value="OmpA-like"/>
</dbReference>
<evidence type="ECO:0000256" key="2">
    <source>
        <dbReference type="ARBA" id="ARBA00023136"/>
    </source>
</evidence>
<dbReference type="eggNOG" id="COG2885">
    <property type="taxonomic scope" value="Bacteria"/>
</dbReference>
<dbReference type="CDD" id="cd07185">
    <property type="entry name" value="OmpA_C-like"/>
    <property type="match status" value="1"/>
</dbReference>
<feature type="domain" description="OmpA-like" evidence="7">
    <location>
        <begin position="285"/>
        <end position="402"/>
    </location>
</feature>
<feature type="compositionally biased region" description="Basic and acidic residues" evidence="5">
    <location>
        <begin position="168"/>
        <end position="179"/>
    </location>
</feature>
<dbReference type="PRINTS" id="PR01021">
    <property type="entry name" value="OMPADOMAIN"/>
</dbReference>
<organism evidence="8">
    <name type="scientific">Vecturithrix granuli</name>
    <dbReference type="NCBI Taxonomy" id="1499967"/>
    <lineage>
        <taxon>Bacteria</taxon>
        <taxon>Candidatus Moduliflexota</taxon>
        <taxon>Candidatus Vecturitrichia</taxon>
        <taxon>Candidatus Vecturitrichales</taxon>
        <taxon>Candidatus Vecturitrichaceae</taxon>
        <taxon>Candidatus Vecturithrix</taxon>
    </lineage>
</organism>
<dbReference type="InterPro" id="IPR025493">
    <property type="entry name" value="DUF4384"/>
</dbReference>
<proteinExistence type="predicted"/>
<dbReference type="PROSITE" id="PS51123">
    <property type="entry name" value="OMPA_2"/>
    <property type="match status" value="1"/>
</dbReference>
<dbReference type="eggNOG" id="COG1470">
    <property type="taxonomic scope" value="Bacteria"/>
</dbReference>
<dbReference type="STRING" id="1499967.U27_01893"/>
<evidence type="ECO:0000256" key="3">
    <source>
        <dbReference type="ARBA" id="ARBA00023237"/>
    </source>
</evidence>
<dbReference type="Proteomes" id="UP000030661">
    <property type="component" value="Unassembled WGS sequence"/>
</dbReference>
<evidence type="ECO:0000313" key="8">
    <source>
        <dbReference type="EMBL" id="GAK55062.1"/>
    </source>
</evidence>
<dbReference type="Pfam" id="PF00691">
    <property type="entry name" value="OmpA"/>
    <property type="match status" value="1"/>
</dbReference>
<evidence type="ECO:0000256" key="1">
    <source>
        <dbReference type="ARBA" id="ARBA00004442"/>
    </source>
</evidence>